<proteinExistence type="predicted"/>
<dbReference type="OrthoDB" id="5865767at2759"/>
<dbReference type="InterPro" id="IPR011993">
    <property type="entry name" value="PH-like_dom_sf"/>
</dbReference>
<gene>
    <name evidence="2" type="ORF">K470DRAFT_207467</name>
</gene>
<dbReference type="PANTHER" id="PTHR37283">
    <property type="entry name" value="PH DOMAIN-CONTAINING PROTEIN YHR131C"/>
    <property type="match status" value="1"/>
</dbReference>
<keyword evidence="3" id="KW-1185">Reference proteome</keyword>
<feature type="domain" description="PH" evidence="1">
    <location>
        <begin position="44"/>
        <end position="181"/>
    </location>
</feature>
<protein>
    <recommendedName>
        <fullName evidence="1">PH domain-containing protein</fullName>
    </recommendedName>
</protein>
<name>A0A6A7C7G5_9PEZI</name>
<evidence type="ECO:0000259" key="1">
    <source>
        <dbReference type="PROSITE" id="PS50003"/>
    </source>
</evidence>
<dbReference type="SMART" id="SM00233">
    <property type="entry name" value="PH"/>
    <property type="match status" value="1"/>
</dbReference>
<dbReference type="PANTHER" id="PTHR37283:SF1">
    <property type="entry name" value="PH DOMAIN-CONTAINING PROTEIN YHR131C"/>
    <property type="match status" value="1"/>
</dbReference>
<evidence type="ECO:0000313" key="3">
    <source>
        <dbReference type="Proteomes" id="UP000799421"/>
    </source>
</evidence>
<dbReference type="PROSITE" id="PS50003">
    <property type="entry name" value="PH_DOMAIN"/>
    <property type="match status" value="1"/>
</dbReference>
<dbReference type="InterPro" id="IPR001849">
    <property type="entry name" value="PH_domain"/>
</dbReference>
<dbReference type="SUPFAM" id="SSF50729">
    <property type="entry name" value="PH domain-like"/>
    <property type="match status" value="1"/>
</dbReference>
<sequence>YHHVYTMTCSADRDEPPSYVVAARQKPPTDDGSVVRELPEYTSTVNAEGVMLYQTESVNPLHGMTCGEWREVYVVLRGTLLILYRTKDGRPIKRIKAYTLQHAEIGLAPDKQHSVLKPLSRMASLIPVAARRKAWQAEPHLFQVARQHIVRLRVETNQILLAHSSEQFIHDFIQALSSGIDIALPIDDRSAPRHFTLPRRRRRRQPDAQNLNDPQLLAEQEQILRNMYPAFARPDGETGEAPRLEREVDELDLDTMREEVEEAPQEAALVLEEDMIHSTPVSNFDPTTGKWQPPHPRTPAQQQRYIRRCMPILTCDARRASDVLISRGQRCIINWQERTLDRWWMSPPGYWGHDF</sequence>
<dbReference type="EMBL" id="MU005961">
    <property type="protein sequence ID" value="KAF2863434.1"/>
    <property type="molecule type" value="Genomic_DNA"/>
</dbReference>
<dbReference type="AlphaFoldDB" id="A0A6A7C7G5"/>
<feature type="non-terminal residue" evidence="2">
    <location>
        <position position="1"/>
    </location>
</feature>
<dbReference type="Proteomes" id="UP000799421">
    <property type="component" value="Unassembled WGS sequence"/>
</dbReference>
<reference evidence="2" key="1">
    <citation type="journal article" date="2020" name="Stud. Mycol.">
        <title>101 Dothideomycetes genomes: a test case for predicting lifestyles and emergence of pathogens.</title>
        <authorList>
            <person name="Haridas S."/>
            <person name="Albert R."/>
            <person name="Binder M."/>
            <person name="Bloem J."/>
            <person name="Labutti K."/>
            <person name="Salamov A."/>
            <person name="Andreopoulos B."/>
            <person name="Baker S."/>
            <person name="Barry K."/>
            <person name="Bills G."/>
            <person name="Bluhm B."/>
            <person name="Cannon C."/>
            <person name="Castanera R."/>
            <person name="Culley D."/>
            <person name="Daum C."/>
            <person name="Ezra D."/>
            <person name="Gonzalez J."/>
            <person name="Henrissat B."/>
            <person name="Kuo A."/>
            <person name="Liang C."/>
            <person name="Lipzen A."/>
            <person name="Lutzoni F."/>
            <person name="Magnuson J."/>
            <person name="Mondo S."/>
            <person name="Nolan M."/>
            <person name="Ohm R."/>
            <person name="Pangilinan J."/>
            <person name="Park H.-J."/>
            <person name="Ramirez L."/>
            <person name="Alfaro M."/>
            <person name="Sun H."/>
            <person name="Tritt A."/>
            <person name="Yoshinaga Y."/>
            <person name="Zwiers L.-H."/>
            <person name="Turgeon B."/>
            <person name="Goodwin S."/>
            <person name="Spatafora J."/>
            <person name="Crous P."/>
            <person name="Grigoriev I."/>
        </authorList>
    </citation>
    <scope>NUCLEOTIDE SEQUENCE</scope>
    <source>
        <strain evidence="2">CBS 480.64</strain>
    </source>
</reference>
<dbReference type="Gene3D" id="2.30.29.30">
    <property type="entry name" value="Pleckstrin-homology domain (PH domain)/Phosphotyrosine-binding domain (PTB)"/>
    <property type="match status" value="1"/>
</dbReference>
<evidence type="ECO:0000313" key="2">
    <source>
        <dbReference type="EMBL" id="KAF2863434.1"/>
    </source>
</evidence>
<feature type="non-terminal residue" evidence="2">
    <location>
        <position position="355"/>
    </location>
</feature>
<organism evidence="2 3">
    <name type="scientific">Piedraia hortae CBS 480.64</name>
    <dbReference type="NCBI Taxonomy" id="1314780"/>
    <lineage>
        <taxon>Eukaryota</taxon>
        <taxon>Fungi</taxon>
        <taxon>Dikarya</taxon>
        <taxon>Ascomycota</taxon>
        <taxon>Pezizomycotina</taxon>
        <taxon>Dothideomycetes</taxon>
        <taxon>Dothideomycetidae</taxon>
        <taxon>Capnodiales</taxon>
        <taxon>Piedraiaceae</taxon>
        <taxon>Piedraia</taxon>
    </lineage>
</organism>
<accession>A0A6A7C7G5</accession>